<dbReference type="Proteomes" id="UP000308230">
    <property type="component" value="Unassembled WGS sequence"/>
</dbReference>
<dbReference type="InterPro" id="IPR003738">
    <property type="entry name" value="SRAP"/>
</dbReference>
<keyword evidence="2 8" id="KW-0645">Protease</keyword>
<dbReference type="InterPro" id="IPR036590">
    <property type="entry name" value="SRAP-like"/>
</dbReference>
<dbReference type="Pfam" id="PF02586">
    <property type="entry name" value="SRAP"/>
    <property type="match status" value="1"/>
</dbReference>
<protein>
    <recommendedName>
        <fullName evidence="8">Abasic site processing protein</fullName>
        <ecNumber evidence="8">3.4.-.-</ecNumber>
    </recommendedName>
</protein>
<evidence type="ECO:0000313" key="9">
    <source>
        <dbReference type="EMBL" id="TLS35704.1"/>
    </source>
</evidence>
<gene>
    <name evidence="9" type="ORF">FCL54_18780</name>
</gene>
<evidence type="ECO:0000256" key="6">
    <source>
        <dbReference type="ARBA" id="ARBA00023125"/>
    </source>
</evidence>
<evidence type="ECO:0000256" key="5">
    <source>
        <dbReference type="ARBA" id="ARBA00023124"/>
    </source>
</evidence>
<dbReference type="OrthoDB" id="9782620at2"/>
<keyword evidence="5" id="KW-0190">Covalent protein-DNA linkage</keyword>
<dbReference type="GO" id="GO:0016829">
    <property type="term" value="F:lyase activity"/>
    <property type="evidence" value="ECO:0007669"/>
    <property type="project" value="UniProtKB-KW"/>
</dbReference>
<comment type="caution">
    <text evidence="9">The sequence shown here is derived from an EMBL/GenBank/DDBJ whole genome shotgun (WGS) entry which is preliminary data.</text>
</comment>
<evidence type="ECO:0000256" key="7">
    <source>
        <dbReference type="ARBA" id="ARBA00023239"/>
    </source>
</evidence>
<evidence type="ECO:0000256" key="4">
    <source>
        <dbReference type="ARBA" id="ARBA00022801"/>
    </source>
</evidence>
<dbReference type="AlphaFoldDB" id="A0A5R9F5E5"/>
<evidence type="ECO:0000256" key="2">
    <source>
        <dbReference type="ARBA" id="ARBA00022670"/>
    </source>
</evidence>
<dbReference type="GO" id="GO:0008233">
    <property type="term" value="F:peptidase activity"/>
    <property type="evidence" value="ECO:0007669"/>
    <property type="project" value="UniProtKB-KW"/>
</dbReference>
<dbReference type="GO" id="GO:0106300">
    <property type="term" value="P:protein-DNA covalent cross-linking repair"/>
    <property type="evidence" value="ECO:0007669"/>
    <property type="project" value="InterPro"/>
</dbReference>
<name>A0A5R9F5E5_9BACL</name>
<dbReference type="SUPFAM" id="SSF143081">
    <property type="entry name" value="BB1717-like"/>
    <property type="match status" value="1"/>
</dbReference>
<keyword evidence="7" id="KW-0456">Lyase</keyword>
<dbReference type="PANTHER" id="PTHR13604">
    <property type="entry name" value="DC12-RELATED"/>
    <property type="match status" value="1"/>
</dbReference>
<dbReference type="RefSeq" id="WP_138128482.1">
    <property type="nucleotide sequence ID" value="NZ_SWLG01000017.1"/>
</dbReference>
<reference evidence="9 10" key="1">
    <citation type="submission" date="2019-04" db="EMBL/GenBank/DDBJ databases">
        <title>Bacillus caeni sp. nov., a bacterium isolated from mangrove sediment.</title>
        <authorList>
            <person name="Huang H."/>
            <person name="Mo K."/>
            <person name="Hu Y."/>
        </authorList>
    </citation>
    <scope>NUCLEOTIDE SEQUENCE [LARGE SCALE GENOMIC DNA]</scope>
    <source>
        <strain evidence="9 10">HB172195</strain>
    </source>
</reference>
<evidence type="ECO:0000256" key="1">
    <source>
        <dbReference type="ARBA" id="ARBA00008136"/>
    </source>
</evidence>
<organism evidence="9 10">
    <name type="scientific">Exobacillus caeni</name>
    <dbReference type="NCBI Taxonomy" id="2574798"/>
    <lineage>
        <taxon>Bacteria</taxon>
        <taxon>Bacillati</taxon>
        <taxon>Bacillota</taxon>
        <taxon>Bacilli</taxon>
        <taxon>Bacillales</taxon>
        <taxon>Guptibacillaceae</taxon>
        <taxon>Exobacillus</taxon>
    </lineage>
</organism>
<keyword evidence="6" id="KW-0238">DNA-binding</keyword>
<dbReference type="EC" id="3.4.-.-" evidence="8"/>
<evidence type="ECO:0000313" key="10">
    <source>
        <dbReference type="Proteomes" id="UP000308230"/>
    </source>
</evidence>
<evidence type="ECO:0000256" key="8">
    <source>
        <dbReference type="RuleBase" id="RU364100"/>
    </source>
</evidence>
<evidence type="ECO:0000256" key="3">
    <source>
        <dbReference type="ARBA" id="ARBA00022763"/>
    </source>
</evidence>
<dbReference type="GO" id="GO:0006508">
    <property type="term" value="P:proteolysis"/>
    <property type="evidence" value="ECO:0007669"/>
    <property type="project" value="UniProtKB-KW"/>
</dbReference>
<dbReference type="PANTHER" id="PTHR13604:SF0">
    <property type="entry name" value="ABASIC SITE PROCESSING PROTEIN HMCES"/>
    <property type="match status" value="1"/>
</dbReference>
<comment type="similarity">
    <text evidence="1 8">Belongs to the SOS response-associated peptidase family.</text>
</comment>
<proteinExistence type="inferred from homology"/>
<keyword evidence="3" id="KW-0227">DNA damage</keyword>
<dbReference type="EMBL" id="SWLG01000017">
    <property type="protein sequence ID" value="TLS35704.1"/>
    <property type="molecule type" value="Genomic_DNA"/>
</dbReference>
<accession>A0A5R9F5E5</accession>
<dbReference type="GO" id="GO:0003697">
    <property type="term" value="F:single-stranded DNA binding"/>
    <property type="evidence" value="ECO:0007669"/>
    <property type="project" value="InterPro"/>
</dbReference>
<sequence>MCGRYSLFTDLETILERFSIEAAADGFEYEPAYNIAPGQEIVTVINSNGSNKIGKLKWGLIPFWAKDSKIGNKLINARAETIAKKPSFKHSFQRKRCLVLGDSFYEWKKEDDKKIPMRIRVDQGRLFAMAGLWDKWKDKNGESVFTCTIITTRPNDLMKDIHNRMPVILSKEEEQAWLDPRNQNANDLEELLVPFPEHKMDAYRISSAINSPKNNFPECIKPISG</sequence>
<keyword evidence="4 8" id="KW-0378">Hydrolase</keyword>
<dbReference type="Gene3D" id="3.90.1680.10">
    <property type="entry name" value="SOS response associated peptidase-like"/>
    <property type="match status" value="1"/>
</dbReference>
<keyword evidence="10" id="KW-1185">Reference proteome</keyword>